<dbReference type="SMART" id="SM00382">
    <property type="entry name" value="AAA"/>
    <property type="match status" value="1"/>
</dbReference>
<feature type="transmembrane region" description="Helical" evidence="10">
    <location>
        <begin position="18"/>
        <end position="38"/>
    </location>
</feature>
<dbReference type="Pfam" id="PF00664">
    <property type="entry name" value="ABC_membrane"/>
    <property type="match status" value="1"/>
</dbReference>
<dbReference type="GO" id="GO:0016887">
    <property type="term" value="F:ATP hydrolysis activity"/>
    <property type="evidence" value="ECO:0007669"/>
    <property type="project" value="InterPro"/>
</dbReference>
<evidence type="ECO:0000256" key="6">
    <source>
        <dbReference type="ARBA" id="ARBA00022840"/>
    </source>
</evidence>
<evidence type="ECO:0000256" key="3">
    <source>
        <dbReference type="ARBA" id="ARBA00022475"/>
    </source>
</evidence>
<proteinExistence type="predicted"/>
<feature type="domain" description="ABC transporter" evidence="11">
    <location>
        <begin position="349"/>
        <end position="606"/>
    </location>
</feature>
<dbReference type="RefSeq" id="WP_143721151.1">
    <property type="nucleotide sequence ID" value="NZ_VKDB01000014.1"/>
</dbReference>
<dbReference type="PANTHER" id="PTHR43394">
    <property type="entry name" value="ATP-DEPENDENT PERMEASE MDL1, MITOCHONDRIAL"/>
    <property type="match status" value="1"/>
</dbReference>
<keyword evidence="3" id="KW-1003">Cell membrane</keyword>
<organism evidence="13 14">
    <name type="scientific">Deinococcus detaillensis</name>
    <dbReference type="NCBI Taxonomy" id="2592048"/>
    <lineage>
        <taxon>Bacteria</taxon>
        <taxon>Thermotogati</taxon>
        <taxon>Deinococcota</taxon>
        <taxon>Deinococci</taxon>
        <taxon>Deinococcales</taxon>
        <taxon>Deinococcaceae</taxon>
        <taxon>Deinococcus</taxon>
    </lineage>
</organism>
<feature type="transmembrane region" description="Helical" evidence="10">
    <location>
        <begin position="249"/>
        <end position="271"/>
    </location>
</feature>
<dbReference type="FunFam" id="3.40.50.300:FF:000221">
    <property type="entry name" value="Multidrug ABC transporter ATP-binding protein"/>
    <property type="match status" value="1"/>
</dbReference>
<dbReference type="GO" id="GO:0015421">
    <property type="term" value="F:ABC-type oligopeptide transporter activity"/>
    <property type="evidence" value="ECO:0007669"/>
    <property type="project" value="TreeGrafter"/>
</dbReference>
<dbReference type="Pfam" id="PF00005">
    <property type="entry name" value="ABC_tran"/>
    <property type="match status" value="1"/>
</dbReference>
<dbReference type="SUPFAM" id="SSF52540">
    <property type="entry name" value="P-loop containing nucleoside triphosphate hydrolases"/>
    <property type="match status" value="1"/>
</dbReference>
<evidence type="ECO:0000256" key="8">
    <source>
        <dbReference type="ARBA" id="ARBA00023136"/>
    </source>
</evidence>
<dbReference type="Gene3D" id="3.40.50.300">
    <property type="entry name" value="P-loop containing nucleotide triphosphate hydrolases"/>
    <property type="match status" value="1"/>
</dbReference>
<feature type="transmembrane region" description="Helical" evidence="10">
    <location>
        <begin position="141"/>
        <end position="161"/>
    </location>
</feature>
<protein>
    <submittedName>
        <fullName evidence="13">ABC transporter ATP-binding protein</fullName>
    </submittedName>
</protein>
<dbReference type="OrthoDB" id="9770415at2"/>
<evidence type="ECO:0000256" key="4">
    <source>
        <dbReference type="ARBA" id="ARBA00022692"/>
    </source>
</evidence>
<evidence type="ECO:0000256" key="1">
    <source>
        <dbReference type="ARBA" id="ARBA00004651"/>
    </source>
</evidence>
<dbReference type="SUPFAM" id="SSF90123">
    <property type="entry name" value="ABC transporter transmembrane region"/>
    <property type="match status" value="1"/>
</dbReference>
<dbReference type="PANTHER" id="PTHR43394:SF1">
    <property type="entry name" value="ATP-BINDING CASSETTE SUB-FAMILY B MEMBER 10, MITOCHONDRIAL"/>
    <property type="match status" value="1"/>
</dbReference>
<dbReference type="Proteomes" id="UP000316092">
    <property type="component" value="Unassembled WGS sequence"/>
</dbReference>
<feature type="transmembrane region" description="Helical" evidence="10">
    <location>
        <begin position="64"/>
        <end position="85"/>
    </location>
</feature>
<feature type="region of interest" description="Disordered" evidence="9">
    <location>
        <begin position="628"/>
        <end position="647"/>
    </location>
</feature>
<evidence type="ECO:0000313" key="13">
    <source>
        <dbReference type="EMBL" id="TSA83135.1"/>
    </source>
</evidence>
<keyword evidence="6 13" id="KW-0067">ATP-binding</keyword>
<dbReference type="PROSITE" id="PS50929">
    <property type="entry name" value="ABC_TM1F"/>
    <property type="match status" value="1"/>
</dbReference>
<feature type="domain" description="ABC transmembrane type-1" evidence="12">
    <location>
        <begin position="19"/>
        <end position="314"/>
    </location>
</feature>
<dbReference type="InterPro" id="IPR039421">
    <property type="entry name" value="Type_1_exporter"/>
</dbReference>
<keyword evidence="14" id="KW-1185">Reference proteome</keyword>
<dbReference type="InterPro" id="IPR003593">
    <property type="entry name" value="AAA+_ATPase"/>
</dbReference>
<evidence type="ECO:0000256" key="10">
    <source>
        <dbReference type="SAM" id="Phobius"/>
    </source>
</evidence>
<reference evidence="13 14" key="1">
    <citation type="submission" date="2019-07" db="EMBL/GenBank/DDBJ databases">
        <title>Deinococcus detaillus sp. nov., isolated from humus soil in Antarctica.</title>
        <authorList>
            <person name="Zhang K."/>
        </authorList>
    </citation>
    <scope>NUCLEOTIDE SEQUENCE [LARGE SCALE GENOMIC DNA]</scope>
    <source>
        <strain evidence="13 14">H1</strain>
    </source>
</reference>
<dbReference type="InterPro" id="IPR011527">
    <property type="entry name" value="ABC1_TM_dom"/>
</dbReference>
<evidence type="ECO:0000313" key="14">
    <source>
        <dbReference type="Proteomes" id="UP000316092"/>
    </source>
</evidence>
<dbReference type="AlphaFoldDB" id="A0A553USJ3"/>
<evidence type="ECO:0000256" key="9">
    <source>
        <dbReference type="SAM" id="MobiDB-lite"/>
    </source>
</evidence>
<comment type="caution">
    <text evidence="13">The sequence shown here is derived from an EMBL/GenBank/DDBJ whole genome shotgun (WGS) entry which is preliminary data.</text>
</comment>
<keyword evidence="2" id="KW-0813">Transport</keyword>
<keyword evidence="4 10" id="KW-0812">Transmembrane</keyword>
<keyword evidence="8 10" id="KW-0472">Membrane</keyword>
<dbReference type="EMBL" id="VKDB01000014">
    <property type="protein sequence ID" value="TSA83135.1"/>
    <property type="molecule type" value="Genomic_DNA"/>
</dbReference>
<dbReference type="InterPro" id="IPR003439">
    <property type="entry name" value="ABC_transporter-like_ATP-bd"/>
</dbReference>
<dbReference type="GO" id="GO:0005524">
    <property type="term" value="F:ATP binding"/>
    <property type="evidence" value="ECO:0007669"/>
    <property type="project" value="UniProtKB-KW"/>
</dbReference>
<evidence type="ECO:0000259" key="12">
    <source>
        <dbReference type="PROSITE" id="PS50929"/>
    </source>
</evidence>
<keyword evidence="7 10" id="KW-1133">Transmembrane helix</keyword>
<sequence>MNTLSTLWPYLKLHQRQFFLGTLAVFGAGTAVTLPAYFTRLIIDGLTGAADTNPATAGITAGQVALYALGAVLSVVVSGGLMVLVRRLIVYASRQIEYEVRRDLFAHLSGLDKHYFDRARTGDLMNRLTGDLSAVREMIGFGSWQLSSVVASFVVSFFWFFSLSWRLTLAVLVVFPVIIGVLFMLARLISARYVAVQEQNSVISAKAQENFSGARVVKGYAIEDREITEYKSLNSELIKRALRLTTVEGPLQASMSLLMGLAYVIVLIYGGRMILGLVPGSPLTLGQFTQFALVLDRLAWPMLSIGMITNMLQRGSASWGRLQDIFNAQPFIRDDGRTDSSIKSVLGEIEFDHVSLNFDGQQVLRDVSLKIPAGQTLGITGPTGSGKTVLGNLVTRLVDVSSGTVRVDGVDVRRIPLRVLRENVAVVPQEPFLFSDTIASNVAFGLDNANYAPIPTRISVLKSKAPPPDDRQPDMNRVRAAAEIAGLASEIERFPQGYDTTLGERGVTLSGGQRQRTALARAVAREPRILVLDDAMSAVDTETESRILSGLRQVQQGRTVLLIGHRVSTLRHADHIIVMERGQIVEQGSHEDLLALGGHYAELDRQQRLEGDLKSEDEGKLARDALTEAASQIKPSGEPLSTEKVKA</sequence>
<keyword evidence="5" id="KW-0547">Nucleotide-binding</keyword>
<dbReference type="InterPro" id="IPR036640">
    <property type="entry name" value="ABC1_TM_sf"/>
</dbReference>
<dbReference type="Gene3D" id="1.20.1560.10">
    <property type="entry name" value="ABC transporter type 1, transmembrane domain"/>
    <property type="match status" value="1"/>
</dbReference>
<evidence type="ECO:0000256" key="5">
    <source>
        <dbReference type="ARBA" id="ARBA00022741"/>
    </source>
</evidence>
<name>A0A553USJ3_9DEIO</name>
<accession>A0A553USJ3</accession>
<dbReference type="GO" id="GO:0005886">
    <property type="term" value="C:plasma membrane"/>
    <property type="evidence" value="ECO:0007669"/>
    <property type="project" value="UniProtKB-SubCell"/>
</dbReference>
<comment type="subcellular location">
    <subcellularLocation>
        <location evidence="1">Cell membrane</location>
        <topology evidence="1">Multi-pass membrane protein</topology>
    </subcellularLocation>
</comment>
<feature type="transmembrane region" description="Helical" evidence="10">
    <location>
        <begin position="167"/>
        <end position="189"/>
    </location>
</feature>
<evidence type="ECO:0000256" key="2">
    <source>
        <dbReference type="ARBA" id="ARBA00022448"/>
    </source>
</evidence>
<dbReference type="InterPro" id="IPR027417">
    <property type="entry name" value="P-loop_NTPase"/>
</dbReference>
<dbReference type="CDD" id="cd18541">
    <property type="entry name" value="ABC_6TM_TmrB_like"/>
    <property type="match status" value="1"/>
</dbReference>
<evidence type="ECO:0000256" key="7">
    <source>
        <dbReference type="ARBA" id="ARBA00022989"/>
    </source>
</evidence>
<gene>
    <name evidence="13" type="ORF">FNU79_12435</name>
</gene>
<evidence type="ECO:0000259" key="11">
    <source>
        <dbReference type="PROSITE" id="PS50893"/>
    </source>
</evidence>
<dbReference type="PROSITE" id="PS50893">
    <property type="entry name" value="ABC_TRANSPORTER_2"/>
    <property type="match status" value="1"/>
</dbReference>